<dbReference type="CDD" id="cd00038">
    <property type="entry name" value="CAP_ED"/>
    <property type="match status" value="1"/>
</dbReference>
<dbReference type="Proteomes" id="UP000001520">
    <property type="component" value="Chromosome"/>
</dbReference>
<protein>
    <submittedName>
        <fullName evidence="6">CRP/FNR family transcriptional regulator, anaerobic regulatory protein</fullName>
    </submittedName>
</protein>
<dbReference type="SUPFAM" id="SSF46785">
    <property type="entry name" value="Winged helix' DNA-binding domain"/>
    <property type="match status" value="1"/>
</dbReference>
<dbReference type="PROSITE" id="PS51063">
    <property type="entry name" value="HTH_CRP_2"/>
    <property type="match status" value="1"/>
</dbReference>
<evidence type="ECO:0000256" key="2">
    <source>
        <dbReference type="ARBA" id="ARBA00023125"/>
    </source>
</evidence>
<evidence type="ECO:0000313" key="7">
    <source>
        <dbReference type="Proteomes" id="UP000001520"/>
    </source>
</evidence>
<dbReference type="EMBL" id="AP011529">
    <property type="protein sequence ID" value="BAI81006.1"/>
    <property type="molecule type" value="Genomic_DNA"/>
</dbReference>
<feature type="domain" description="HTH crp-type" evidence="5">
    <location>
        <begin position="148"/>
        <end position="216"/>
    </location>
</feature>
<evidence type="ECO:0000256" key="1">
    <source>
        <dbReference type="ARBA" id="ARBA00023015"/>
    </source>
</evidence>
<dbReference type="PROSITE" id="PS50042">
    <property type="entry name" value="CNMP_BINDING_3"/>
    <property type="match status" value="1"/>
</dbReference>
<dbReference type="InterPro" id="IPR036390">
    <property type="entry name" value="WH_DNA-bd_sf"/>
</dbReference>
<gene>
    <name evidence="6" type="ordered locus">DEFDS_1546</name>
</gene>
<dbReference type="GO" id="GO:0005829">
    <property type="term" value="C:cytosol"/>
    <property type="evidence" value="ECO:0007669"/>
    <property type="project" value="TreeGrafter"/>
</dbReference>
<dbReference type="eggNOG" id="COG0664">
    <property type="taxonomic scope" value="Bacteria"/>
</dbReference>
<accession>D3PEI3</accession>
<evidence type="ECO:0000256" key="3">
    <source>
        <dbReference type="ARBA" id="ARBA00023163"/>
    </source>
</evidence>
<dbReference type="PRINTS" id="PR00034">
    <property type="entry name" value="HTHCRP"/>
</dbReference>
<keyword evidence="7" id="KW-1185">Reference proteome</keyword>
<keyword evidence="1" id="KW-0805">Transcription regulation</keyword>
<dbReference type="InterPro" id="IPR036388">
    <property type="entry name" value="WH-like_DNA-bd_sf"/>
</dbReference>
<dbReference type="SUPFAM" id="SSF51206">
    <property type="entry name" value="cAMP-binding domain-like"/>
    <property type="match status" value="1"/>
</dbReference>
<keyword evidence="3" id="KW-0804">Transcription</keyword>
<dbReference type="HOGENOM" id="CLU_075053_4_0_0"/>
<dbReference type="Pfam" id="PF13545">
    <property type="entry name" value="HTH_Crp_2"/>
    <property type="match status" value="1"/>
</dbReference>
<sequence>MNKENALKFFANTFFKTSTAEILSDFSKFTHIKSLAKKEILFYEGETGSTVYFLVNGNLKLYKTNEEGKTMIIHIVRPGEIFAEILFFLQNRYPVTAEAISDSTLLGIDANKMLEYIKNSPEFSLKIIGALSGRIKELLNKIETLTLEDIRTRFLNYIKRLSNQKRSKTVTLPVKKGDLAMMLGIRQETFSRLLKKLQEENIISINKNEITILQEL</sequence>
<dbReference type="AlphaFoldDB" id="D3PEI3"/>
<dbReference type="GO" id="GO:0003700">
    <property type="term" value="F:DNA-binding transcription factor activity"/>
    <property type="evidence" value="ECO:0007669"/>
    <property type="project" value="TreeGrafter"/>
</dbReference>
<dbReference type="InterPro" id="IPR014710">
    <property type="entry name" value="RmlC-like_jellyroll"/>
</dbReference>
<dbReference type="InterPro" id="IPR050397">
    <property type="entry name" value="Env_Response_Regulators"/>
</dbReference>
<dbReference type="SMART" id="SM00419">
    <property type="entry name" value="HTH_CRP"/>
    <property type="match status" value="1"/>
</dbReference>
<dbReference type="InterPro" id="IPR018490">
    <property type="entry name" value="cNMP-bd_dom_sf"/>
</dbReference>
<dbReference type="SMART" id="SM00100">
    <property type="entry name" value="cNMP"/>
    <property type="match status" value="1"/>
</dbReference>
<proteinExistence type="predicted"/>
<evidence type="ECO:0000259" key="5">
    <source>
        <dbReference type="PROSITE" id="PS51063"/>
    </source>
</evidence>
<feature type="domain" description="Cyclic nucleotide-binding" evidence="4">
    <location>
        <begin position="14"/>
        <end position="134"/>
    </location>
</feature>
<dbReference type="STRING" id="639282.DEFDS_1546"/>
<dbReference type="GO" id="GO:0003677">
    <property type="term" value="F:DNA binding"/>
    <property type="evidence" value="ECO:0007669"/>
    <property type="project" value="UniProtKB-KW"/>
</dbReference>
<dbReference type="PANTHER" id="PTHR24567">
    <property type="entry name" value="CRP FAMILY TRANSCRIPTIONAL REGULATORY PROTEIN"/>
    <property type="match status" value="1"/>
</dbReference>
<dbReference type="RefSeq" id="WP_013008252.1">
    <property type="nucleotide sequence ID" value="NC_013939.1"/>
</dbReference>
<evidence type="ECO:0000259" key="4">
    <source>
        <dbReference type="PROSITE" id="PS50042"/>
    </source>
</evidence>
<dbReference type="Gene3D" id="1.10.10.10">
    <property type="entry name" value="Winged helix-like DNA-binding domain superfamily/Winged helix DNA-binding domain"/>
    <property type="match status" value="1"/>
</dbReference>
<evidence type="ECO:0000313" key="6">
    <source>
        <dbReference type="EMBL" id="BAI81006.1"/>
    </source>
</evidence>
<name>D3PEI3_DEFDS</name>
<dbReference type="InterPro" id="IPR012318">
    <property type="entry name" value="HTH_CRP"/>
</dbReference>
<dbReference type="OrthoDB" id="892842at2"/>
<dbReference type="Gene3D" id="2.60.120.10">
    <property type="entry name" value="Jelly Rolls"/>
    <property type="match status" value="1"/>
</dbReference>
<dbReference type="Pfam" id="PF00027">
    <property type="entry name" value="cNMP_binding"/>
    <property type="match status" value="1"/>
</dbReference>
<dbReference type="InterPro" id="IPR000595">
    <property type="entry name" value="cNMP-bd_dom"/>
</dbReference>
<reference evidence="6 7" key="1">
    <citation type="journal article" date="2010" name="DNA Res.">
        <title>Bacterial lifestyle in a deep-sea hydrothermal vent chimney revealed by the genome sequence of the thermophilic bacterium Deferribacter desulfuricans SSM1.</title>
        <authorList>
            <person name="Takaki Y."/>
            <person name="Shimamura S."/>
            <person name="Nakagawa S."/>
            <person name="Fukuhara Y."/>
            <person name="Horikawa H."/>
            <person name="Ankai A."/>
            <person name="Harada T."/>
            <person name="Hosoyama A."/>
            <person name="Oguchi A."/>
            <person name="Fukui S."/>
            <person name="Fujita N."/>
            <person name="Takami H."/>
            <person name="Takai K."/>
        </authorList>
    </citation>
    <scope>NUCLEOTIDE SEQUENCE [LARGE SCALE GENOMIC DNA]</scope>
    <source>
        <strain evidence="7">DSM 14783 / JCM 11476 / NBRC 101012 / SSM1</strain>
    </source>
</reference>
<dbReference type="PANTHER" id="PTHR24567:SF26">
    <property type="entry name" value="REGULATORY PROTEIN YEIL"/>
    <property type="match status" value="1"/>
</dbReference>
<keyword evidence="2" id="KW-0238">DNA-binding</keyword>
<dbReference type="KEGG" id="ddf:DEFDS_1546"/>
<organism evidence="6 7">
    <name type="scientific">Deferribacter desulfuricans (strain DSM 14783 / JCM 11476 / NBRC 101012 / SSM1)</name>
    <dbReference type="NCBI Taxonomy" id="639282"/>
    <lineage>
        <taxon>Bacteria</taxon>
        <taxon>Pseudomonadati</taxon>
        <taxon>Deferribacterota</taxon>
        <taxon>Deferribacteres</taxon>
        <taxon>Deferribacterales</taxon>
        <taxon>Deferribacteraceae</taxon>
        <taxon>Deferribacter</taxon>
    </lineage>
</organism>